<dbReference type="Gene3D" id="2.30.30.40">
    <property type="entry name" value="SH3 Domains"/>
    <property type="match status" value="1"/>
</dbReference>
<gene>
    <name evidence="2" type="ORF">IAA16_02315</name>
</gene>
<protein>
    <submittedName>
        <fullName evidence="2">SH3 domain-containing protein</fullName>
    </submittedName>
</protein>
<accession>A0A9E2L1G1</accession>
<dbReference type="PROSITE" id="PS51781">
    <property type="entry name" value="SH3B"/>
    <property type="match status" value="1"/>
</dbReference>
<proteinExistence type="predicted"/>
<reference evidence="2" key="2">
    <citation type="submission" date="2021-04" db="EMBL/GenBank/DDBJ databases">
        <authorList>
            <person name="Gilroy R."/>
        </authorList>
    </citation>
    <scope>NUCLEOTIDE SEQUENCE</scope>
    <source>
        <strain evidence="2">Gambia15-2214</strain>
    </source>
</reference>
<dbReference type="Proteomes" id="UP000823914">
    <property type="component" value="Unassembled WGS sequence"/>
</dbReference>
<reference evidence="2" key="1">
    <citation type="journal article" date="2021" name="PeerJ">
        <title>Extensive microbial diversity within the chicken gut microbiome revealed by metagenomics and culture.</title>
        <authorList>
            <person name="Gilroy R."/>
            <person name="Ravi A."/>
            <person name="Getino M."/>
            <person name="Pursley I."/>
            <person name="Horton D.L."/>
            <person name="Alikhan N.F."/>
            <person name="Baker D."/>
            <person name="Gharbi K."/>
            <person name="Hall N."/>
            <person name="Watson M."/>
            <person name="Adriaenssens E.M."/>
            <person name="Foster-Nyarko E."/>
            <person name="Jarju S."/>
            <person name="Secka A."/>
            <person name="Antonio M."/>
            <person name="Oren A."/>
            <person name="Chaudhuri R.R."/>
            <person name="La Ragione R."/>
            <person name="Hildebrand F."/>
            <person name="Pallen M.J."/>
        </authorList>
    </citation>
    <scope>NUCLEOTIDE SEQUENCE</scope>
    <source>
        <strain evidence="2">Gambia15-2214</strain>
    </source>
</reference>
<comment type="caution">
    <text evidence="2">The sequence shown here is derived from an EMBL/GenBank/DDBJ whole genome shotgun (WGS) entry which is preliminary data.</text>
</comment>
<evidence type="ECO:0000313" key="3">
    <source>
        <dbReference type="Proteomes" id="UP000823914"/>
    </source>
</evidence>
<organism evidence="2 3">
    <name type="scientific">Candidatus Treponema excrementipullorum</name>
    <dbReference type="NCBI Taxonomy" id="2838768"/>
    <lineage>
        <taxon>Bacteria</taxon>
        <taxon>Pseudomonadati</taxon>
        <taxon>Spirochaetota</taxon>
        <taxon>Spirochaetia</taxon>
        <taxon>Spirochaetales</taxon>
        <taxon>Treponemataceae</taxon>
        <taxon>Treponema</taxon>
    </lineage>
</organism>
<dbReference type="InterPro" id="IPR003646">
    <property type="entry name" value="SH3-like_bac-type"/>
</dbReference>
<dbReference type="AlphaFoldDB" id="A0A9E2L1G1"/>
<name>A0A9E2L1G1_9SPIR</name>
<evidence type="ECO:0000313" key="2">
    <source>
        <dbReference type="EMBL" id="MBU3849381.1"/>
    </source>
</evidence>
<dbReference type="Pfam" id="PF08239">
    <property type="entry name" value="SH3_3"/>
    <property type="match status" value="1"/>
</dbReference>
<sequence>MKRLFFIFLFICIILSHSFSQIISYSITKEKYIYYEEIVYNFNELSKELQGELIGRDKLVFYKLGSPFSEHYLSVKNDDNYFLHTITVNDKNGDLFHVLIDDLERTGVDKDLHKSINGVWIPAYYFDVLKAGNKKKLLSYESFWETDWKTSIGEQWEDEYFPLHLIISDNYFYISSYATGYRFYLITSDISNNGIQCYTLEKNIDTGRIDSKKEILRYFDGENETAIFFERDGDYINLYNDSNRNEMIESFVFVSNYDFIKENIKMILKGNKCDLSKVTWPKHADGSCDYDGSKKTVAVQSTNVSKNKTMTATENLKLHSAEATTSDVITVMSAGTKVKILEVGKAETIDGISSNWVQVEVQSGAKDRDGKTITKGTVGWCFGGYLK</sequence>
<dbReference type="EMBL" id="JAHLFV010000053">
    <property type="protein sequence ID" value="MBU3849381.1"/>
    <property type="molecule type" value="Genomic_DNA"/>
</dbReference>
<evidence type="ECO:0000259" key="1">
    <source>
        <dbReference type="PROSITE" id="PS51781"/>
    </source>
</evidence>
<feature type="domain" description="SH3b" evidence="1">
    <location>
        <begin position="305"/>
        <end position="387"/>
    </location>
</feature>